<dbReference type="Proteomes" id="UP000298340">
    <property type="component" value="Unassembled WGS sequence"/>
</dbReference>
<keyword evidence="2" id="KW-0378">Hydrolase</keyword>
<keyword evidence="1" id="KW-0732">Signal</keyword>
<evidence type="ECO:0000313" key="2">
    <source>
        <dbReference type="EMBL" id="TEB41033.1"/>
    </source>
</evidence>
<dbReference type="EMBL" id="QWDN01000638">
    <property type="protein sequence ID" value="TEB41033.1"/>
    <property type="molecule type" value="Genomic_DNA"/>
</dbReference>
<reference evidence="2 3" key="1">
    <citation type="journal article" date="2018" name="Syst. Appl. Microbiol.">
        <title>Flavobacterium circumlabens sp. nov. and Flavobacterium cupreum sp. nov., two psychrotrophic species isolated from Antarctic environmental samples.</title>
        <authorList>
            <person name="Kralova S."/>
            <person name="Busse H.J."/>
            <person name="Svec P."/>
            <person name="Maslanova I."/>
            <person name="Stankova E."/>
            <person name="Bartak M."/>
            <person name="Sedlacek I."/>
        </authorList>
    </citation>
    <scope>NUCLEOTIDE SEQUENCE [LARGE SCALE GENOMIC DNA]</scope>
    <source>
        <strain evidence="2 3">CCM 8828</strain>
    </source>
</reference>
<evidence type="ECO:0000313" key="3">
    <source>
        <dbReference type="Proteomes" id="UP000298340"/>
    </source>
</evidence>
<protein>
    <submittedName>
        <fullName evidence="2">Glycosyl hydrolase family 88</fullName>
    </submittedName>
</protein>
<name>A0A4Y7U3L9_9FLAO</name>
<accession>A0A4Y7U3L9</accession>
<comment type="caution">
    <text evidence="2">The sequence shown here is derived from an EMBL/GenBank/DDBJ whole genome shotgun (WGS) entry which is preliminary data.</text>
</comment>
<dbReference type="GO" id="GO:0016787">
    <property type="term" value="F:hydrolase activity"/>
    <property type="evidence" value="ECO:0007669"/>
    <property type="project" value="UniProtKB-KW"/>
</dbReference>
<feature type="non-terminal residue" evidence="2">
    <location>
        <position position="93"/>
    </location>
</feature>
<gene>
    <name evidence="2" type="ORF">D0809_27585</name>
</gene>
<evidence type="ECO:0000256" key="1">
    <source>
        <dbReference type="SAM" id="SignalP"/>
    </source>
</evidence>
<proteinExistence type="predicted"/>
<sequence length="93" mass="10772">MFKSVCIKINFIKCLVVLLLIFSGKTTAQQQDDSEKGGISYQLKWSERTALSILNQYPNAWQLDGNDKPKWDYKMGFVLSGFEKLYQKTNNKK</sequence>
<dbReference type="AlphaFoldDB" id="A0A4Y7U3L9"/>
<feature type="chain" id="PRO_5021193185" evidence="1">
    <location>
        <begin position="29"/>
        <end position="93"/>
    </location>
</feature>
<feature type="signal peptide" evidence="1">
    <location>
        <begin position="1"/>
        <end position="28"/>
    </location>
</feature>
<organism evidence="2 3">
    <name type="scientific">Flavobacterium circumlabens</name>
    <dbReference type="NCBI Taxonomy" id="2133765"/>
    <lineage>
        <taxon>Bacteria</taxon>
        <taxon>Pseudomonadati</taxon>
        <taxon>Bacteroidota</taxon>
        <taxon>Flavobacteriia</taxon>
        <taxon>Flavobacteriales</taxon>
        <taxon>Flavobacteriaceae</taxon>
        <taxon>Flavobacterium</taxon>
    </lineage>
</organism>